<comment type="function">
    <text evidence="1 9">Involved in lipopolysaccharide (LPS) biosynthesis. Catalyzes the transfer of 3-deoxy-D-manno-octulosonate (Kdo) residue(s) from CMP-Kdo to lipid IV(A), the tetraacyldisaccharide-1,4'-bisphosphate precursor of lipid A.</text>
</comment>
<dbReference type="EC" id="2.4.99.12" evidence="3 9"/>
<evidence type="ECO:0000256" key="2">
    <source>
        <dbReference type="ARBA" id="ARBA00004713"/>
    </source>
</evidence>
<evidence type="ECO:0000313" key="12">
    <source>
        <dbReference type="EMBL" id="SMX23252.1"/>
    </source>
</evidence>
<comment type="pathway">
    <text evidence="2 9">Bacterial outer membrane biogenesis; LPS core biosynthesis.</text>
</comment>
<dbReference type="Pfam" id="PF04413">
    <property type="entry name" value="Glycos_transf_N"/>
    <property type="match status" value="1"/>
</dbReference>
<evidence type="ECO:0000313" key="13">
    <source>
        <dbReference type="Proteomes" id="UP000201838"/>
    </source>
</evidence>
<feature type="active site" description="Proton acceptor" evidence="8">
    <location>
        <position position="50"/>
    </location>
</feature>
<dbReference type="OrthoDB" id="9789797at2"/>
<dbReference type="InterPro" id="IPR007507">
    <property type="entry name" value="Glycos_transf_N"/>
</dbReference>
<evidence type="ECO:0000256" key="8">
    <source>
        <dbReference type="PIRSR" id="PIRSR639901-1"/>
    </source>
</evidence>
<dbReference type="PANTHER" id="PTHR42755">
    <property type="entry name" value="3-DEOXY-MANNO-OCTULOSONATE CYTIDYLYLTRANSFERASE"/>
    <property type="match status" value="1"/>
</dbReference>
<evidence type="ECO:0000256" key="7">
    <source>
        <dbReference type="ARBA" id="ARBA00049183"/>
    </source>
</evidence>
<evidence type="ECO:0000256" key="10">
    <source>
        <dbReference type="SAM" id="MobiDB-lite"/>
    </source>
</evidence>
<dbReference type="GO" id="GO:0043842">
    <property type="term" value="F:Kdo transferase activity"/>
    <property type="evidence" value="ECO:0007669"/>
    <property type="project" value="UniProtKB-EC"/>
</dbReference>
<comment type="similarity">
    <text evidence="9">Belongs to the glycosyltransferase group 1 family.</text>
</comment>
<dbReference type="GO" id="GO:0005886">
    <property type="term" value="C:plasma membrane"/>
    <property type="evidence" value="ECO:0007669"/>
    <property type="project" value="UniProtKB-SubCell"/>
</dbReference>
<evidence type="ECO:0000259" key="11">
    <source>
        <dbReference type="Pfam" id="PF04413"/>
    </source>
</evidence>
<accession>A0A238IZ40</accession>
<dbReference type="AlphaFoldDB" id="A0A238IZ40"/>
<dbReference type="Proteomes" id="UP000201838">
    <property type="component" value="Unassembled WGS sequence"/>
</dbReference>
<protein>
    <recommendedName>
        <fullName evidence="4 9">3-deoxy-D-manno-octulosonic acid transferase</fullName>
        <shortName evidence="9">Kdo transferase</shortName>
        <ecNumber evidence="3 9">2.4.99.12</ecNumber>
    </recommendedName>
    <alternativeName>
        <fullName evidence="6 9">Lipid IV(A) 3-deoxy-D-manno-octulosonic acid transferase</fullName>
    </alternativeName>
</protein>
<comment type="subcellular location">
    <subcellularLocation>
        <location evidence="9">Cell membrane</location>
    </subcellularLocation>
</comment>
<dbReference type="UniPathway" id="UPA00958"/>
<feature type="compositionally biased region" description="Basic and acidic residues" evidence="10">
    <location>
        <begin position="21"/>
        <end position="30"/>
    </location>
</feature>
<gene>
    <name evidence="12" type="primary">waaA_1</name>
    <name evidence="12" type="ORF">BOA8489_01356</name>
</gene>
<dbReference type="RefSeq" id="WP_093973228.1">
    <property type="nucleotide sequence ID" value="NZ_FXXQ01000003.1"/>
</dbReference>
<keyword evidence="9" id="KW-0448">Lipopolysaccharide biosynthesis</keyword>
<evidence type="ECO:0000256" key="9">
    <source>
        <dbReference type="RuleBase" id="RU365103"/>
    </source>
</evidence>
<proteinExistence type="inferred from homology"/>
<dbReference type="GO" id="GO:0009244">
    <property type="term" value="P:lipopolysaccharide core region biosynthetic process"/>
    <property type="evidence" value="ECO:0007669"/>
    <property type="project" value="UniProtKB-UniRule"/>
</dbReference>
<organism evidence="12 13">
    <name type="scientific">Boseongicola aestuarii</name>
    <dbReference type="NCBI Taxonomy" id="1470561"/>
    <lineage>
        <taxon>Bacteria</taxon>
        <taxon>Pseudomonadati</taxon>
        <taxon>Pseudomonadota</taxon>
        <taxon>Alphaproteobacteria</taxon>
        <taxon>Rhodobacterales</taxon>
        <taxon>Paracoccaceae</taxon>
        <taxon>Boseongicola</taxon>
    </lineage>
</organism>
<dbReference type="InterPro" id="IPR038107">
    <property type="entry name" value="Glycos_transf_N_sf"/>
</dbReference>
<reference evidence="12 13" key="1">
    <citation type="submission" date="2017-05" db="EMBL/GenBank/DDBJ databases">
        <authorList>
            <person name="Song R."/>
            <person name="Chenine A.L."/>
            <person name="Ruprecht R.M."/>
        </authorList>
    </citation>
    <scope>NUCLEOTIDE SEQUENCE [LARGE SCALE GENOMIC DNA]</scope>
    <source>
        <strain evidence="12 13">CECT 8489</strain>
    </source>
</reference>
<feature type="region of interest" description="Disordered" evidence="10">
    <location>
        <begin position="1"/>
        <end position="30"/>
    </location>
</feature>
<sequence length="411" mass="43599">MLLGATRLADRTLRRNNPTPPERDSERLGHTAVERPKGCLLWLHVNDPSEAGCISALTAELSSLRDEPVFGLVTSLANTLPFSANDKTSIHQLVPGDTRGSVKRFLDHWQPDVGVIAGPADRPTLLSEAHAAGIPMFLAANTRASAISGNTLGAQSFTIPEIFSGVLVANSTDQKALTRLGLPAERSAISGPLCDTALPPPCKSQDFLRLSKILGGRPVWLAAEVTAAEIPILEAAQRRTIRAAHRLLLIIVPRDPAEGLAIAGSLETHGWRTALRSAGGQPDENVQVYIVDTDEGMGLWYRASPITYLGGSFDPGIEISDPYGPAAMGSSIIHGPEINGAVARMRRLRAANASKPITSPDDLGDAVFQLLSPDQAALLAHAAWATTSEGAPAIEALVTMISRVLDGEETR</sequence>
<keyword evidence="9" id="KW-0472">Membrane</keyword>
<keyword evidence="5 9" id="KW-0808">Transferase</keyword>
<evidence type="ECO:0000256" key="3">
    <source>
        <dbReference type="ARBA" id="ARBA00012621"/>
    </source>
</evidence>
<name>A0A238IZ40_9RHOB</name>
<evidence type="ECO:0000256" key="1">
    <source>
        <dbReference type="ARBA" id="ARBA00003394"/>
    </source>
</evidence>
<dbReference type="GO" id="GO:0009245">
    <property type="term" value="P:lipid A biosynthetic process"/>
    <property type="evidence" value="ECO:0007669"/>
    <property type="project" value="TreeGrafter"/>
</dbReference>
<keyword evidence="13" id="KW-1185">Reference proteome</keyword>
<dbReference type="Gene3D" id="3.40.50.11720">
    <property type="entry name" value="3-Deoxy-D-manno-octulosonic-acid transferase, N-terminal domain"/>
    <property type="match status" value="1"/>
</dbReference>
<comment type="catalytic activity">
    <reaction evidence="7 9">
        <text>lipid IVA (E. coli) + CMP-3-deoxy-beta-D-manno-octulosonate = alpha-Kdo-(2-&gt;6)-lipid IVA (E. coli) + CMP + H(+)</text>
        <dbReference type="Rhea" id="RHEA:28066"/>
        <dbReference type="ChEBI" id="CHEBI:15378"/>
        <dbReference type="ChEBI" id="CHEBI:58603"/>
        <dbReference type="ChEBI" id="CHEBI:60364"/>
        <dbReference type="ChEBI" id="CHEBI:60377"/>
        <dbReference type="ChEBI" id="CHEBI:85987"/>
        <dbReference type="EC" id="2.4.99.12"/>
    </reaction>
</comment>
<dbReference type="EMBL" id="FXXQ01000003">
    <property type="protein sequence ID" value="SMX23252.1"/>
    <property type="molecule type" value="Genomic_DNA"/>
</dbReference>
<evidence type="ECO:0000256" key="6">
    <source>
        <dbReference type="ARBA" id="ARBA00031445"/>
    </source>
</evidence>
<evidence type="ECO:0000256" key="4">
    <source>
        <dbReference type="ARBA" id="ARBA00019077"/>
    </source>
</evidence>
<keyword evidence="12" id="KW-0328">Glycosyltransferase</keyword>
<feature type="domain" description="3-deoxy-D-manno-octulosonic-acid transferase N-terminal" evidence="11">
    <location>
        <begin position="25"/>
        <end position="192"/>
    </location>
</feature>
<dbReference type="Gene3D" id="3.40.50.2000">
    <property type="entry name" value="Glycogen Phosphorylase B"/>
    <property type="match status" value="1"/>
</dbReference>
<evidence type="ECO:0000256" key="5">
    <source>
        <dbReference type="ARBA" id="ARBA00022679"/>
    </source>
</evidence>
<dbReference type="PANTHER" id="PTHR42755:SF1">
    <property type="entry name" value="3-DEOXY-D-MANNO-OCTULOSONIC ACID TRANSFERASE, MITOCHONDRIAL-RELATED"/>
    <property type="match status" value="1"/>
</dbReference>
<dbReference type="InterPro" id="IPR039901">
    <property type="entry name" value="Kdotransferase"/>
</dbReference>
<keyword evidence="9" id="KW-1003">Cell membrane</keyword>